<dbReference type="AlphaFoldDB" id="A0A367JDS5"/>
<evidence type="ECO:0008006" key="4">
    <source>
        <dbReference type="Google" id="ProtNLM"/>
    </source>
</evidence>
<dbReference type="EMBL" id="PJQM01003594">
    <property type="protein sequence ID" value="RCH88066.1"/>
    <property type="molecule type" value="Genomic_DNA"/>
</dbReference>
<evidence type="ECO:0000256" key="1">
    <source>
        <dbReference type="SAM" id="MobiDB-lite"/>
    </source>
</evidence>
<organism evidence="2 3">
    <name type="scientific">Rhizopus stolonifer</name>
    <name type="common">Rhizopus nigricans</name>
    <dbReference type="NCBI Taxonomy" id="4846"/>
    <lineage>
        <taxon>Eukaryota</taxon>
        <taxon>Fungi</taxon>
        <taxon>Fungi incertae sedis</taxon>
        <taxon>Mucoromycota</taxon>
        <taxon>Mucoromycotina</taxon>
        <taxon>Mucoromycetes</taxon>
        <taxon>Mucorales</taxon>
        <taxon>Mucorineae</taxon>
        <taxon>Rhizopodaceae</taxon>
        <taxon>Rhizopus</taxon>
    </lineage>
</organism>
<dbReference type="STRING" id="4846.A0A367JDS5"/>
<dbReference type="Proteomes" id="UP000253551">
    <property type="component" value="Unassembled WGS sequence"/>
</dbReference>
<sequence length="265" mass="30488">MVHHPTVISGLARNDSQLRATKNVKSSSMKDDDSADEMSQDEESDEEGMDYISSEGHDSDSEVEEHKMDAVKANAMTALTELLSVQMGQKMALIQQIHTLQQRYTEESLNEFNQNTLSKLRNQLMHLLVKSNNRQTQKHYIRHLRLQKLDIICFQETNTDTQPRIDALDILFQPSQSFWTPYWALLEQSFTNAMTINNLENNPTLQKQSRDVFIYSTIDYVFAGADMRQRLTHTNITTLPAIWSDCYLLQSDFVLSMSKSGPGMW</sequence>
<accession>A0A367JDS5</accession>
<evidence type="ECO:0000313" key="2">
    <source>
        <dbReference type="EMBL" id="RCH88066.1"/>
    </source>
</evidence>
<feature type="compositionally biased region" description="Acidic residues" evidence="1">
    <location>
        <begin position="33"/>
        <end position="49"/>
    </location>
</feature>
<keyword evidence="3" id="KW-1185">Reference proteome</keyword>
<protein>
    <recommendedName>
        <fullName evidence="4">Endonuclease/exonuclease/phosphatase domain-containing protein</fullName>
    </recommendedName>
</protein>
<feature type="compositionally biased region" description="Polar residues" evidence="1">
    <location>
        <begin position="14"/>
        <end position="24"/>
    </location>
</feature>
<reference evidence="2 3" key="1">
    <citation type="journal article" date="2018" name="G3 (Bethesda)">
        <title>Phylogenetic and Phylogenomic Definition of Rhizopus Species.</title>
        <authorList>
            <person name="Gryganskyi A.P."/>
            <person name="Golan J."/>
            <person name="Dolatabadi S."/>
            <person name="Mondo S."/>
            <person name="Robb S."/>
            <person name="Idnurm A."/>
            <person name="Muszewska A."/>
            <person name="Steczkiewicz K."/>
            <person name="Masonjones S."/>
            <person name="Liao H.L."/>
            <person name="Gajdeczka M.T."/>
            <person name="Anike F."/>
            <person name="Vuek A."/>
            <person name="Anishchenko I.M."/>
            <person name="Voigt K."/>
            <person name="de Hoog G.S."/>
            <person name="Smith M.E."/>
            <person name="Heitman J."/>
            <person name="Vilgalys R."/>
            <person name="Stajich J.E."/>
        </authorList>
    </citation>
    <scope>NUCLEOTIDE SEQUENCE [LARGE SCALE GENOMIC DNA]</scope>
    <source>
        <strain evidence="2 3">LSU 92-RS-03</strain>
    </source>
</reference>
<feature type="region of interest" description="Disordered" evidence="1">
    <location>
        <begin position="1"/>
        <end position="65"/>
    </location>
</feature>
<gene>
    <name evidence="2" type="ORF">CU098_006405</name>
</gene>
<name>A0A367JDS5_RHIST</name>
<evidence type="ECO:0000313" key="3">
    <source>
        <dbReference type="Proteomes" id="UP000253551"/>
    </source>
</evidence>
<feature type="compositionally biased region" description="Basic and acidic residues" evidence="1">
    <location>
        <begin position="55"/>
        <end position="65"/>
    </location>
</feature>
<proteinExistence type="predicted"/>
<comment type="caution">
    <text evidence="2">The sequence shown here is derived from an EMBL/GenBank/DDBJ whole genome shotgun (WGS) entry which is preliminary data.</text>
</comment>